<feature type="region of interest" description="Disordered" evidence="1">
    <location>
        <begin position="132"/>
        <end position="169"/>
    </location>
</feature>
<reference evidence="3 4" key="1">
    <citation type="submission" date="2019-07" db="EMBL/GenBank/DDBJ databases">
        <authorList>
            <person name="Zhou L.-Y."/>
        </authorList>
    </citation>
    <scope>NUCLEOTIDE SEQUENCE [LARGE SCALE GENOMIC DNA]</scope>
    <source>
        <strain evidence="3 4">YIM 101269</strain>
    </source>
</reference>
<comment type="caution">
    <text evidence="3">The sequence shown here is derived from an EMBL/GenBank/DDBJ whole genome shotgun (WGS) entry which is preliminary data.</text>
</comment>
<evidence type="ECO:0000256" key="1">
    <source>
        <dbReference type="SAM" id="MobiDB-lite"/>
    </source>
</evidence>
<keyword evidence="2" id="KW-0812">Transmembrane</keyword>
<protein>
    <submittedName>
        <fullName evidence="3">FxsA family protein</fullName>
    </submittedName>
</protein>
<dbReference type="PANTHER" id="PTHR35335">
    <property type="entry name" value="UPF0716 PROTEIN FXSA"/>
    <property type="match status" value="1"/>
</dbReference>
<keyword evidence="4" id="KW-1185">Reference proteome</keyword>
<feature type="transmembrane region" description="Helical" evidence="2">
    <location>
        <begin position="12"/>
        <end position="33"/>
    </location>
</feature>
<dbReference type="NCBIfam" id="NF008528">
    <property type="entry name" value="PRK11463.1-2"/>
    <property type="match status" value="1"/>
</dbReference>
<dbReference type="Proteomes" id="UP000317638">
    <property type="component" value="Unassembled WGS sequence"/>
</dbReference>
<feature type="compositionally biased region" description="Polar residues" evidence="1">
    <location>
        <begin position="132"/>
        <end position="141"/>
    </location>
</feature>
<evidence type="ECO:0000313" key="4">
    <source>
        <dbReference type="Proteomes" id="UP000317638"/>
    </source>
</evidence>
<dbReference type="OrthoDB" id="9792788at2"/>
<feature type="transmembrane region" description="Helical" evidence="2">
    <location>
        <begin position="39"/>
        <end position="58"/>
    </location>
</feature>
<dbReference type="Pfam" id="PF04186">
    <property type="entry name" value="FxsA"/>
    <property type="match status" value="1"/>
</dbReference>
<dbReference type="InterPro" id="IPR007313">
    <property type="entry name" value="FxsA"/>
</dbReference>
<sequence length="169" mass="18385">MSEAGPRVLSRWGILLVVVPFLLLVFAEIAALIWVSNQLGWWTLALLFATTLVGVFLLQREWRRAWGNLAESVRTGALPPGRAADAVLVVIGGLLLIMPGFITDVIGLSLLLPFTRPLVRAGLGRWAGRAMTRTTKTTPPGSQVIRGEVVDDDDAPPEAPEIGRPEEER</sequence>
<evidence type="ECO:0000313" key="3">
    <source>
        <dbReference type="EMBL" id="TRY17281.1"/>
    </source>
</evidence>
<gene>
    <name evidence="3" type="ORF">FOJ82_12045</name>
</gene>
<accession>A0A553JXV0</accession>
<name>A0A553JXV0_9ACTN</name>
<dbReference type="EMBL" id="VKKG01000005">
    <property type="protein sequence ID" value="TRY17281.1"/>
    <property type="molecule type" value="Genomic_DNA"/>
</dbReference>
<proteinExistence type="predicted"/>
<dbReference type="AlphaFoldDB" id="A0A553JXV0"/>
<keyword evidence="2" id="KW-0472">Membrane</keyword>
<dbReference type="RefSeq" id="WP_143938745.1">
    <property type="nucleotide sequence ID" value="NZ_VKKG01000005.1"/>
</dbReference>
<evidence type="ECO:0000256" key="2">
    <source>
        <dbReference type="SAM" id="Phobius"/>
    </source>
</evidence>
<organism evidence="3 4">
    <name type="scientific">Tessaracoccus rhinocerotis</name>
    <dbReference type="NCBI Taxonomy" id="1689449"/>
    <lineage>
        <taxon>Bacteria</taxon>
        <taxon>Bacillati</taxon>
        <taxon>Actinomycetota</taxon>
        <taxon>Actinomycetes</taxon>
        <taxon>Propionibacteriales</taxon>
        <taxon>Propionibacteriaceae</taxon>
        <taxon>Tessaracoccus</taxon>
    </lineage>
</organism>
<dbReference type="GO" id="GO:0016020">
    <property type="term" value="C:membrane"/>
    <property type="evidence" value="ECO:0007669"/>
    <property type="project" value="InterPro"/>
</dbReference>
<keyword evidence="2" id="KW-1133">Transmembrane helix</keyword>
<feature type="transmembrane region" description="Helical" evidence="2">
    <location>
        <begin position="86"/>
        <end position="112"/>
    </location>
</feature>
<dbReference type="PANTHER" id="PTHR35335:SF1">
    <property type="entry name" value="UPF0716 PROTEIN FXSA"/>
    <property type="match status" value="1"/>
</dbReference>